<keyword evidence="1" id="KW-0472">Membrane</keyword>
<accession>A0A2T9JI76</accession>
<evidence type="ECO:0000256" key="1">
    <source>
        <dbReference type="SAM" id="Phobius"/>
    </source>
</evidence>
<reference evidence="2 3" key="1">
    <citation type="submission" date="2018-04" db="EMBL/GenBank/DDBJ databases">
        <title>The genome sequence of Caulobacter sp. 744.</title>
        <authorList>
            <person name="Gao J."/>
            <person name="Sun J."/>
        </authorList>
    </citation>
    <scope>NUCLEOTIDE SEQUENCE [LARGE SCALE GENOMIC DNA]</scope>
    <source>
        <strain evidence="2 3">774</strain>
    </source>
</reference>
<keyword evidence="1" id="KW-0812">Transmembrane</keyword>
<dbReference type="OrthoDB" id="7190061at2"/>
<keyword evidence="3" id="KW-1185">Reference proteome</keyword>
<dbReference type="EMBL" id="QDKQ01000069">
    <property type="protein sequence ID" value="PVM83401.1"/>
    <property type="molecule type" value="Genomic_DNA"/>
</dbReference>
<dbReference type="AlphaFoldDB" id="A0A2T9JI76"/>
<feature type="transmembrane region" description="Helical" evidence="1">
    <location>
        <begin position="49"/>
        <end position="67"/>
    </location>
</feature>
<evidence type="ECO:0000313" key="3">
    <source>
        <dbReference type="Proteomes" id="UP000245073"/>
    </source>
</evidence>
<feature type="transmembrane region" description="Helical" evidence="1">
    <location>
        <begin position="21"/>
        <end position="43"/>
    </location>
</feature>
<name>A0A2T9JI76_9CAUL</name>
<dbReference type="Proteomes" id="UP000245073">
    <property type="component" value="Unassembled WGS sequence"/>
</dbReference>
<proteinExistence type="predicted"/>
<comment type="caution">
    <text evidence="2">The sequence shown here is derived from an EMBL/GenBank/DDBJ whole genome shotgun (WGS) entry which is preliminary data.</text>
</comment>
<sequence>MAWGGRHHDDDEPQALQEWQAWVVCLLGAVMPTSVLATIVDWIEGQTAPAFVPALYIGVFTIAVLLMRPWRFG</sequence>
<evidence type="ECO:0000313" key="2">
    <source>
        <dbReference type="EMBL" id="PVM83401.1"/>
    </source>
</evidence>
<gene>
    <name evidence="2" type="ORF">DDF67_20910</name>
</gene>
<organism evidence="2 3">
    <name type="scientific">Caulobacter endophyticus</name>
    <dbReference type="NCBI Taxonomy" id="2172652"/>
    <lineage>
        <taxon>Bacteria</taxon>
        <taxon>Pseudomonadati</taxon>
        <taxon>Pseudomonadota</taxon>
        <taxon>Alphaproteobacteria</taxon>
        <taxon>Caulobacterales</taxon>
        <taxon>Caulobacteraceae</taxon>
        <taxon>Caulobacter</taxon>
    </lineage>
</organism>
<dbReference type="RefSeq" id="WP_109102752.1">
    <property type="nucleotide sequence ID" value="NZ_QDKQ01000069.1"/>
</dbReference>
<protein>
    <submittedName>
        <fullName evidence="2">Uncharacterized protein</fullName>
    </submittedName>
</protein>
<keyword evidence="1" id="KW-1133">Transmembrane helix</keyword>